<organism evidence="1 3">
    <name type="scientific">Aquamicrobium defluvii</name>
    <dbReference type="NCBI Taxonomy" id="69279"/>
    <lineage>
        <taxon>Bacteria</taxon>
        <taxon>Pseudomonadati</taxon>
        <taxon>Pseudomonadota</taxon>
        <taxon>Alphaproteobacteria</taxon>
        <taxon>Hyphomicrobiales</taxon>
        <taxon>Phyllobacteriaceae</taxon>
        <taxon>Aquamicrobium</taxon>
    </lineage>
</organism>
<dbReference type="eggNOG" id="COG0796">
    <property type="taxonomic scope" value="Bacteria"/>
</dbReference>
<dbReference type="AlphaFoldDB" id="A0A011UTN5"/>
<name>A0A011UTN5_9HYPH</name>
<reference evidence="1 3" key="1">
    <citation type="submission" date="2014-02" db="EMBL/GenBank/DDBJ databases">
        <title>Aquamicrobium defluvii Genome sequencing.</title>
        <authorList>
            <person name="Wang X."/>
        </authorList>
    </citation>
    <scope>NUCLEOTIDE SEQUENCE [LARGE SCALE GENOMIC DNA]</scope>
    <source>
        <strain evidence="1 3">W13Z1</strain>
    </source>
</reference>
<dbReference type="PATRIC" id="fig|69279.3.peg.1640"/>
<evidence type="ECO:0000313" key="2">
    <source>
        <dbReference type="EMBL" id="TDR37688.1"/>
    </source>
</evidence>
<comment type="caution">
    <text evidence="1">The sequence shown here is derived from an EMBL/GenBank/DDBJ whole genome shotgun (WGS) entry which is preliminary data.</text>
</comment>
<dbReference type="HOGENOM" id="CLU_052344_1_0_5"/>
<sequence length="265" mass="28902">MKPQLCRPVAVFDAGIGSYAIVAEIHKAFPKRDILYFADRASFPYGGKGRDELLSVMRRSLTFLSRYEPGAIVIASNAPSIMVLEELQREPGPPLFGVHPPLEKALSRTRTGHVGILGVRSLVESPMLSGFIARHTAHPDRVAQIDASPMVELVESGAFLFDPAATQQRVEAFMREVRDRHPRIDVFTLSSTHLPWLADFFMKACPAAVFLDPATEVVAGLCPEEGGSGQIRGLVTGSERYDIASFRAMLDKMGVSIPLEAVTVG</sequence>
<dbReference type="STRING" id="69279.BG36_23580"/>
<dbReference type="OrthoDB" id="9801055at2"/>
<evidence type="ECO:0000313" key="4">
    <source>
        <dbReference type="Proteomes" id="UP000294958"/>
    </source>
</evidence>
<proteinExistence type="predicted"/>
<dbReference type="RefSeq" id="WP_035025316.1">
    <property type="nucleotide sequence ID" value="NZ_KK073882.1"/>
</dbReference>
<dbReference type="EMBL" id="JENY01000008">
    <property type="protein sequence ID" value="EXL09253.1"/>
    <property type="molecule type" value="Genomic_DNA"/>
</dbReference>
<evidence type="ECO:0000313" key="1">
    <source>
        <dbReference type="EMBL" id="EXL09253.1"/>
    </source>
</evidence>
<reference evidence="2 4" key="2">
    <citation type="submission" date="2019-03" db="EMBL/GenBank/DDBJ databases">
        <title>Genomic Encyclopedia of Type Strains, Phase IV (KMG-IV): sequencing the most valuable type-strain genomes for metagenomic binning, comparative biology and taxonomic classification.</title>
        <authorList>
            <person name="Goeker M."/>
        </authorList>
    </citation>
    <scope>NUCLEOTIDE SEQUENCE [LARGE SCALE GENOMIC DNA]</scope>
    <source>
        <strain evidence="2 4">DSM 11603</strain>
    </source>
</reference>
<dbReference type="Proteomes" id="UP000019849">
    <property type="component" value="Unassembled WGS sequence"/>
</dbReference>
<evidence type="ECO:0000313" key="3">
    <source>
        <dbReference type="Proteomes" id="UP000019849"/>
    </source>
</evidence>
<accession>A0A011UTN5</accession>
<dbReference type="InterPro" id="IPR001920">
    <property type="entry name" value="Asp/Glu_race"/>
</dbReference>
<dbReference type="EMBL" id="SNZF01000002">
    <property type="protein sequence ID" value="TDR37688.1"/>
    <property type="molecule type" value="Genomic_DNA"/>
</dbReference>
<dbReference type="Proteomes" id="UP000294958">
    <property type="component" value="Unassembled WGS sequence"/>
</dbReference>
<protein>
    <submittedName>
        <fullName evidence="1">Asp/Glu racemase</fullName>
    </submittedName>
    <submittedName>
        <fullName evidence="2">Glutamate racemase</fullName>
    </submittedName>
</protein>
<keyword evidence="4" id="KW-1185">Reference proteome</keyword>
<dbReference type="SUPFAM" id="SSF53681">
    <property type="entry name" value="Aspartate/glutamate racemase"/>
    <property type="match status" value="2"/>
</dbReference>
<dbReference type="GO" id="GO:0016855">
    <property type="term" value="F:racemase and epimerase activity, acting on amino acids and derivatives"/>
    <property type="evidence" value="ECO:0007669"/>
    <property type="project" value="InterPro"/>
</dbReference>
<gene>
    <name evidence="1" type="ORF">BG36_23580</name>
    <name evidence="2" type="ORF">DES43_102237</name>
</gene>
<dbReference type="Gene3D" id="3.40.50.1860">
    <property type="match status" value="2"/>
</dbReference>